<keyword evidence="3" id="KW-1185">Reference proteome</keyword>
<feature type="compositionally biased region" description="Low complexity" evidence="1">
    <location>
        <begin position="134"/>
        <end position="147"/>
    </location>
</feature>
<reference evidence="2 3" key="1">
    <citation type="journal article" date="2010" name="ChemBioChem">
        <title>Cloning and characterization of the biosynthetic gene cluster of 16-membered macrolide antibiotic FD-891: involvement of a dual functional cytochrome P450 monooxygenase catalyzing epoxidation and hydroxylation.</title>
        <authorList>
            <person name="Kudo F."/>
            <person name="Motegi A."/>
            <person name="Mizoue K."/>
            <person name="Eguchi T."/>
        </authorList>
    </citation>
    <scope>NUCLEOTIDE SEQUENCE [LARGE SCALE GENOMIC DNA]</scope>
    <source>
        <strain evidence="2 3">A-8890</strain>
    </source>
</reference>
<evidence type="ECO:0000256" key="1">
    <source>
        <dbReference type="SAM" id="MobiDB-lite"/>
    </source>
</evidence>
<dbReference type="EMBL" id="AP018448">
    <property type="protein sequence ID" value="BBC30583.1"/>
    <property type="molecule type" value="Genomic_DNA"/>
</dbReference>
<accession>A0ABM7F1S5</accession>
<dbReference type="Proteomes" id="UP001321542">
    <property type="component" value="Chromosome"/>
</dbReference>
<protein>
    <submittedName>
        <fullName evidence="2">Uncharacterized protein</fullName>
    </submittedName>
</protein>
<organism evidence="2 3">
    <name type="scientific">Streptomyces graminofaciens</name>
    <dbReference type="NCBI Taxonomy" id="68212"/>
    <lineage>
        <taxon>Bacteria</taxon>
        <taxon>Bacillati</taxon>
        <taxon>Actinomycetota</taxon>
        <taxon>Actinomycetes</taxon>
        <taxon>Kitasatosporales</taxon>
        <taxon>Streptomycetaceae</taxon>
        <taxon>Streptomyces</taxon>
    </lineage>
</organism>
<evidence type="ECO:0000313" key="3">
    <source>
        <dbReference type="Proteomes" id="UP001321542"/>
    </source>
</evidence>
<sequence>MSPREVSGSRSGPAPGLRLGAVENAAPLQRHPTTGPATSPDGGSPATDGNDRLAAARTEEFTDQFREAVTEDFGAVARLHQMLETASEWCRVHGARSSASELDAIASRLTDLGEELHLVAENVDHEIRSRSHQAAVAARLSPAASARGTSPGQRNDAPSPVPPSVTRSLPRSR</sequence>
<name>A0ABM7F1S5_9ACTN</name>
<feature type="region of interest" description="Disordered" evidence="1">
    <location>
        <begin position="1"/>
        <end position="55"/>
    </location>
</feature>
<gene>
    <name evidence="2" type="ORF">SGFS_018770</name>
</gene>
<feature type="region of interest" description="Disordered" evidence="1">
    <location>
        <begin position="130"/>
        <end position="173"/>
    </location>
</feature>
<dbReference type="RefSeq" id="WP_286249278.1">
    <property type="nucleotide sequence ID" value="NZ_AP018448.1"/>
</dbReference>
<reference evidence="2 3" key="2">
    <citation type="journal article" date="2023" name="ChemBioChem">
        <title>Acyltransferase Domain Exchange between Two Independent Type I Polyketide Synthases in the Same Producer Strain of Macrolide Antibiotics.</title>
        <authorList>
            <person name="Kudo F."/>
            <person name="Kishikawa K."/>
            <person name="Tsuboi K."/>
            <person name="Kido T."/>
            <person name="Usui T."/>
            <person name="Hashimoto J."/>
            <person name="Shin-Ya K."/>
            <person name="Miyanaga A."/>
            <person name="Eguchi T."/>
        </authorList>
    </citation>
    <scope>NUCLEOTIDE SEQUENCE [LARGE SCALE GENOMIC DNA]</scope>
    <source>
        <strain evidence="2 3">A-8890</strain>
    </source>
</reference>
<evidence type="ECO:0000313" key="2">
    <source>
        <dbReference type="EMBL" id="BBC30583.1"/>
    </source>
</evidence>
<proteinExistence type="predicted"/>